<evidence type="ECO:0000313" key="2">
    <source>
        <dbReference type="EMBL" id="GAP36663.1"/>
    </source>
</evidence>
<dbReference type="STRING" id="1547922.ISF6_2503"/>
<dbReference type="Proteomes" id="UP000037660">
    <property type="component" value="Unassembled WGS sequence"/>
</dbReference>
<dbReference type="PANTHER" id="PTHR43685:SF2">
    <property type="entry name" value="GLYCOSYLTRANSFERASE 2-LIKE DOMAIN-CONTAINING PROTEIN"/>
    <property type="match status" value="1"/>
</dbReference>
<reference evidence="2 3" key="2">
    <citation type="journal article" date="2016" name="Science">
        <title>A bacterium that degrades and assimilates poly(ethylene terephthalate).</title>
        <authorList>
            <person name="Yoshida S."/>
            <person name="Hiraga K."/>
            <person name="Takehana T."/>
            <person name="Taniguchi I."/>
            <person name="Yamaji H."/>
            <person name="Maeda Y."/>
            <person name="Toyohara K."/>
            <person name="Miyamoto K."/>
            <person name="Kimura Y."/>
            <person name="Oda K."/>
        </authorList>
    </citation>
    <scope>NUCLEOTIDE SEQUENCE [LARGE SCALE GENOMIC DNA]</scope>
    <source>
        <strain evidence="3">NBRC 110686 / TISTR 2288 / 201-F6</strain>
    </source>
</reference>
<dbReference type="Gene3D" id="3.90.550.10">
    <property type="entry name" value="Spore Coat Polysaccharide Biosynthesis Protein SpsA, Chain A"/>
    <property type="match status" value="1"/>
</dbReference>
<gene>
    <name evidence="2" type="ORF">ISF6_2503</name>
</gene>
<dbReference type="InterPro" id="IPR029044">
    <property type="entry name" value="Nucleotide-diphossugar_trans"/>
</dbReference>
<dbReference type="OrthoDB" id="9802649at2"/>
<organism evidence="2 3">
    <name type="scientific">Piscinibacter sakaiensis</name>
    <name type="common">Ideonella sakaiensis</name>
    <dbReference type="NCBI Taxonomy" id="1547922"/>
    <lineage>
        <taxon>Bacteria</taxon>
        <taxon>Pseudomonadati</taxon>
        <taxon>Pseudomonadota</taxon>
        <taxon>Betaproteobacteria</taxon>
        <taxon>Burkholderiales</taxon>
        <taxon>Sphaerotilaceae</taxon>
        <taxon>Piscinibacter</taxon>
    </lineage>
</organism>
<sequence length="324" mass="35184">MSAPPRLSLLLMGYQQRATVEQAVASCLAQTGAPLQIVLSDDASTDGSYEAMARLAAAYRGPHRVQLNRNPRNLGIGGHFNRLVELADGELLVLAAGDDVSLPQRCERIAAAWEAAGRRPDLVAHPLIDLDADGVRHGTIAVDDLARWDLARWVRERPRVVGAGHAWTRRLDERFGPLDPAIAYEDQVHALRALLGGGAITLDEPLVAYRRGGTSASARPASAEAVRARLQLQNRRHLAEAEQLLQDARTAGAEAVLAPALLPELARQRAFAAQLAAAGWAEAWRALRAHPQAPLAWRLRKAWAVRMAALAAWRHRRARAGAQT</sequence>
<dbReference type="EMBL" id="BBYR01000037">
    <property type="protein sequence ID" value="GAP36663.1"/>
    <property type="molecule type" value="Genomic_DNA"/>
</dbReference>
<dbReference type="PANTHER" id="PTHR43685">
    <property type="entry name" value="GLYCOSYLTRANSFERASE"/>
    <property type="match status" value="1"/>
</dbReference>
<keyword evidence="2" id="KW-0808">Transferase</keyword>
<reference evidence="3" key="1">
    <citation type="submission" date="2015-07" db="EMBL/GenBank/DDBJ databases">
        <title>Discovery of a poly(ethylene terephthalate assimilation.</title>
        <authorList>
            <person name="Yoshida S."/>
            <person name="Hiraga K."/>
            <person name="Takehana T."/>
            <person name="Taniguchi I."/>
            <person name="Yamaji H."/>
            <person name="Maeda Y."/>
            <person name="Toyohara K."/>
            <person name="Miyamoto K."/>
            <person name="Kimura Y."/>
            <person name="Oda K."/>
        </authorList>
    </citation>
    <scope>NUCLEOTIDE SEQUENCE [LARGE SCALE GENOMIC DNA]</scope>
    <source>
        <strain evidence="3">NBRC 110686 / TISTR 2288 / 201-F6</strain>
    </source>
</reference>
<keyword evidence="3" id="KW-1185">Reference proteome</keyword>
<dbReference type="AlphaFoldDB" id="A0A0K8P235"/>
<evidence type="ECO:0000259" key="1">
    <source>
        <dbReference type="Pfam" id="PF00535"/>
    </source>
</evidence>
<name>A0A0K8P235_PISS1</name>
<feature type="domain" description="Glycosyltransferase 2-like" evidence="1">
    <location>
        <begin position="14"/>
        <end position="117"/>
    </location>
</feature>
<evidence type="ECO:0000313" key="3">
    <source>
        <dbReference type="Proteomes" id="UP000037660"/>
    </source>
</evidence>
<dbReference type="InterPro" id="IPR050834">
    <property type="entry name" value="Glycosyltransf_2"/>
</dbReference>
<accession>A0A0K8P235</accession>
<protein>
    <submittedName>
        <fullName evidence="2">Glycosyl transferase</fullName>
    </submittedName>
</protein>
<proteinExistence type="predicted"/>
<dbReference type="Pfam" id="PF00535">
    <property type="entry name" value="Glycos_transf_2"/>
    <property type="match status" value="1"/>
</dbReference>
<dbReference type="SUPFAM" id="SSF53448">
    <property type="entry name" value="Nucleotide-diphospho-sugar transferases"/>
    <property type="match status" value="1"/>
</dbReference>
<comment type="caution">
    <text evidence="2">The sequence shown here is derived from an EMBL/GenBank/DDBJ whole genome shotgun (WGS) entry which is preliminary data.</text>
</comment>
<dbReference type="InterPro" id="IPR001173">
    <property type="entry name" value="Glyco_trans_2-like"/>
</dbReference>
<dbReference type="RefSeq" id="WP_054020638.1">
    <property type="nucleotide sequence ID" value="NZ_BBYR01000037.1"/>
</dbReference>
<dbReference type="GO" id="GO:0016740">
    <property type="term" value="F:transferase activity"/>
    <property type="evidence" value="ECO:0007669"/>
    <property type="project" value="UniProtKB-KW"/>
</dbReference>